<feature type="domain" description="EamA" evidence="7">
    <location>
        <begin position="151"/>
        <end position="283"/>
    </location>
</feature>
<feature type="transmembrane region" description="Helical" evidence="6">
    <location>
        <begin position="41"/>
        <end position="59"/>
    </location>
</feature>
<dbReference type="SUPFAM" id="SSF103481">
    <property type="entry name" value="Multidrug resistance efflux transporter EmrE"/>
    <property type="match status" value="2"/>
</dbReference>
<feature type="transmembrane region" description="Helical" evidence="6">
    <location>
        <begin position="176"/>
        <end position="200"/>
    </location>
</feature>
<evidence type="ECO:0000313" key="9">
    <source>
        <dbReference type="Proteomes" id="UP000325134"/>
    </source>
</evidence>
<name>A0A1M4VPF1_9RHOB</name>
<organism evidence="8 9">
    <name type="scientific">Ruegeria intermedia</name>
    <dbReference type="NCBI Taxonomy" id="996115"/>
    <lineage>
        <taxon>Bacteria</taxon>
        <taxon>Pseudomonadati</taxon>
        <taxon>Pseudomonadota</taxon>
        <taxon>Alphaproteobacteria</taxon>
        <taxon>Rhodobacterales</taxon>
        <taxon>Roseobacteraceae</taxon>
        <taxon>Ruegeria</taxon>
    </lineage>
</organism>
<feature type="transmembrane region" description="Helical" evidence="6">
    <location>
        <begin position="266"/>
        <end position="285"/>
    </location>
</feature>
<keyword evidence="9" id="KW-1185">Reference proteome</keyword>
<dbReference type="OrthoDB" id="9810329at2"/>
<dbReference type="InterPro" id="IPR037185">
    <property type="entry name" value="EmrE-like"/>
</dbReference>
<dbReference type="RefSeq" id="WP_149775263.1">
    <property type="nucleotide sequence ID" value="NZ_FQVK01000006.1"/>
</dbReference>
<dbReference type="AlphaFoldDB" id="A0A1M4VPF1"/>
<evidence type="ECO:0000256" key="5">
    <source>
        <dbReference type="ARBA" id="ARBA00023136"/>
    </source>
</evidence>
<feature type="transmembrane region" description="Helical" evidence="6">
    <location>
        <begin position="212"/>
        <end position="233"/>
    </location>
</feature>
<evidence type="ECO:0000256" key="6">
    <source>
        <dbReference type="SAM" id="Phobius"/>
    </source>
</evidence>
<dbReference type="Pfam" id="PF00892">
    <property type="entry name" value="EamA"/>
    <property type="match status" value="2"/>
</dbReference>
<feature type="transmembrane region" description="Helical" evidence="6">
    <location>
        <begin position="12"/>
        <end position="29"/>
    </location>
</feature>
<reference evidence="8 9" key="1">
    <citation type="submission" date="2016-11" db="EMBL/GenBank/DDBJ databases">
        <authorList>
            <person name="Varghese N."/>
            <person name="Submissions S."/>
        </authorList>
    </citation>
    <scope>NUCLEOTIDE SEQUENCE [LARGE SCALE GENOMIC DNA]</scope>
    <source>
        <strain evidence="8 9">DSM 29341</strain>
    </source>
</reference>
<feature type="transmembrane region" description="Helical" evidence="6">
    <location>
        <begin position="152"/>
        <end position="169"/>
    </location>
</feature>
<dbReference type="InterPro" id="IPR000620">
    <property type="entry name" value="EamA_dom"/>
</dbReference>
<accession>A0A1M4VPF1</accession>
<evidence type="ECO:0000259" key="7">
    <source>
        <dbReference type="Pfam" id="PF00892"/>
    </source>
</evidence>
<feature type="transmembrane region" description="Helical" evidence="6">
    <location>
        <begin position="128"/>
        <end position="146"/>
    </location>
</feature>
<evidence type="ECO:0000313" key="8">
    <source>
        <dbReference type="EMBL" id="SHE70755.1"/>
    </source>
</evidence>
<dbReference type="PANTHER" id="PTHR22911">
    <property type="entry name" value="ACYL-MALONYL CONDENSING ENZYME-RELATED"/>
    <property type="match status" value="1"/>
</dbReference>
<evidence type="ECO:0000256" key="1">
    <source>
        <dbReference type="ARBA" id="ARBA00004141"/>
    </source>
</evidence>
<keyword evidence="4 6" id="KW-1133">Transmembrane helix</keyword>
<sequence>MNENARTMLRTALWMTGAIASFSSMAVAGRELSTVHDTFEIMMYRSIVGVVVVATILTLTGKWHQVSTRRFGLHLVRNSVHFAGQNLWFYAVSVIPLAQVFALEFTQPIWVILLSPLLLGERLTSTRALSAVIGFVGVLIVTRPGATPISPGVAAATASAIFFALTTISTKKLTQFASIGCIVFWLTSMQAVMGMAASGIDGQITAPTLQTAPFLLLVGLAGLLAHFCITNALAIAPATVVIPFDFARLPTIAVVGMVIYHEPLDHWTLLGAAVIFAGIFLNVRAESRNNYATRPQSMRDS</sequence>
<keyword evidence="5 6" id="KW-0472">Membrane</keyword>
<keyword evidence="3 6" id="KW-0812">Transmembrane</keyword>
<dbReference type="GO" id="GO:0016020">
    <property type="term" value="C:membrane"/>
    <property type="evidence" value="ECO:0007669"/>
    <property type="project" value="UniProtKB-SubCell"/>
</dbReference>
<comment type="subcellular location">
    <subcellularLocation>
        <location evidence="1">Membrane</location>
        <topology evidence="1">Multi-pass membrane protein</topology>
    </subcellularLocation>
</comment>
<evidence type="ECO:0000256" key="2">
    <source>
        <dbReference type="ARBA" id="ARBA00009853"/>
    </source>
</evidence>
<evidence type="ECO:0000256" key="3">
    <source>
        <dbReference type="ARBA" id="ARBA00022692"/>
    </source>
</evidence>
<proteinExistence type="inferred from homology"/>
<evidence type="ECO:0000256" key="4">
    <source>
        <dbReference type="ARBA" id="ARBA00022989"/>
    </source>
</evidence>
<dbReference type="EMBL" id="FQVK01000006">
    <property type="protein sequence ID" value="SHE70755.1"/>
    <property type="molecule type" value="Genomic_DNA"/>
</dbReference>
<gene>
    <name evidence="8" type="ORF">SAMN05444279_106167</name>
</gene>
<dbReference type="PANTHER" id="PTHR22911:SF6">
    <property type="entry name" value="SOLUTE CARRIER FAMILY 35 MEMBER G1"/>
    <property type="match status" value="1"/>
</dbReference>
<comment type="similarity">
    <text evidence="2">Belongs to the drug/metabolite transporter (DMT) superfamily. 10 TMS drug/metabolite exporter (DME) (TC 2.A.7.3) family.</text>
</comment>
<protein>
    <submittedName>
        <fullName evidence="8">Permease of the drug/metabolite transporter (DMT) superfamily</fullName>
    </submittedName>
</protein>
<dbReference type="Proteomes" id="UP000325134">
    <property type="component" value="Unassembled WGS sequence"/>
</dbReference>
<feature type="domain" description="EamA" evidence="7">
    <location>
        <begin position="11"/>
        <end position="142"/>
    </location>
</feature>